<comment type="caution">
    <text evidence="1">The sequence shown here is derived from an EMBL/GenBank/DDBJ whole genome shotgun (WGS) entry which is preliminary data.</text>
</comment>
<dbReference type="Proteomes" id="UP001485043">
    <property type="component" value="Unassembled WGS sequence"/>
</dbReference>
<accession>A0AAW1TC96</accession>
<organism evidence="1 2">
    <name type="scientific">Apatococcus fuscideae</name>
    <dbReference type="NCBI Taxonomy" id="2026836"/>
    <lineage>
        <taxon>Eukaryota</taxon>
        <taxon>Viridiplantae</taxon>
        <taxon>Chlorophyta</taxon>
        <taxon>core chlorophytes</taxon>
        <taxon>Trebouxiophyceae</taxon>
        <taxon>Chlorellales</taxon>
        <taxon>Chlorellaceae</taxon>
        <taxon>Apatococcus</taxon>
    </lineage>
</organism>
<protein>
    <submittedName>
        <fullName evidence="1">Uncharacterized protein</fullName>
    </submittedName>
</protein>
<reference evidence="1 2" key="1">
    <citation type="journal article" date="2024" name="Nat. Commun.">
        <title>Phylogenomics reveals the evolutionary origins of lichenization in chlorophyte algae.</title>
        <authorList>
            <person name="Puginier C."/>
            <person name="Libourel C."/>
            <person name="Otte J."/>
            <person name="Skaloud P."/>
            <person name="Haon M."/>
            <person name="Grisel S."/>
            <person name="Petersen M."/>
            <person name="Berrin J.G."/>
            <person name="Delaux P.M."/>
            <person name="Dal Grande F."/>
            <person name="Keller J."/>
        </authorList>
    </citation>
    <scope>NUCLEOTIDE SEQUENCE [LARGE SCALE GENOMIC DNA]</scope>
    <source>
        <strain evidence="1 2">SAG 2523</strain>
    </source>
</reference>
<evidence type="ECO:0000313" key="1">
    <source>
        <dbReference type="EMBL" id="KAK9866443.1"/>
    </source>
</evidence>
<gene>
    <name evidence="1" type="ORF">WJX84_005519</name>
</gene>
<evidence type="ECO:0000313" key="2">
    <source>
        <dbReference type="Proteomes" id="UP001485043"/>
    </source>
</evidence>
<sequence length="155" mass="16733">MTYFIEPHVQSQVAAALFYVINDVGKGAEIGIFFSPTRAVISDRNLLPQHKIGSEVAVTFPEAGEERKLVISSRNPDDDFAILGCSTDHAYLPAYQGAPDCLRGDELVLAGYCIGLGGHSVPMFSRRLGFSKAAGISLSPCARQWFFSCPTFAAT</sequence>
<name>A0AAW1TC96_9CHLO</name>
<dbReference type="EMBL" id="JALJOV010000162">
    <property type="protein sequence ID" value="KAK9866443.1"/>
    <property type="molecule type" value="Genomic_DNA"/>
</dbReference>
<keyword evidence="2" id="KW-1185">Reference proteome</keyword>
<proteinExistence type="predicted"/>
<dbReference type="AlphaFoldDB" id="A0AAW1TC96"/>